<dbReference type="SUPFAM" id="SSF52540">
    <property type="entry name" value="P-loop containing nucleoside triphosphate hydrolases"/>
    <property type="match status" value="1"/>
</dbReference>
<feature type="transmembrane region" description="Helical" evidence="7">
    <location>
        <begin position="162"/>
        <end position="180"/>
    </location>
</feature>
<keyword evidence="2 7" id="KW-0812">Transmembrane</keyword>
<dbReference type="SMART" id="SM00382">
    <property type="entry name" value="AAA"/>
    <property type="match status" value="1"/>
</dbReference>
<dbReference type="PROSITE" id="PS00211">
    <property type="entry name" value="ABC_TRANSPORTER_1"/>
    <property type="match status" value="1"/>
</dbReference>
<dbReference type="RefSeq" id="WP_049700880.1">
    <property type="nucleotide sequence ID" value="NZ_JAQDQF010000001.1"/>
</dbReference>
<dbReference type="InterPro" id="IPR039421">
    <property type="entry name" value="Type_1_exporter"/>
</dbReference>
<organism evidence="10 11">
    <name type="scientific">Gordonia jacobaea</name>
    <dbReference type="NCBI Taxonomy" id="122202"/>
    <lineage>
        <taxon>Bacteria</taxon>
        <taxon>Bacillati</taxon>
        <taxon>Actinomycetota</taxon>
        <taxon>Actinomycetes</taxon>
        <taxon>Mycobacteriales</taxon>
        <taxon>Gordoniaceae</taxon>
        <taxon>Gordonia</taxon>
    </lineage>
</organism>
<keyword evidence="6 7" id="KW-0472">Membrane</keyword>
<evidence type="ECO:0000256" key="3">
    <source>
        <dbReference type="ARBA" id="ARBA00022741"/>
    </source>
</evidence>
<protein>
    <submittedName>
        <fullName evidence="10">ABC transporter</fullName>
    </submittedName>
</protein>
<evidence type="ECO:0000256" key="6">
    <source>
        <dbReference type="ARBA" id="ARBA00023136"/>
    </source>
</evidence>
<keyword evidence="5 7" id="KW-1133">Transmembrane helix</keyword>
<dbReference type="InterPro" id="IPR017871">
    <property type="entry name" value="ABC_transporter-like_CS"/>
</dbReference>
<proteinExistence type="predicted"/>
<dbReference type="PROSITE" id="PS50929">
    <property type="entry name" value="ABC_TM1F"/>
    <property type="match status" value="1"/>
</dbReference>
<feature type="transmembrane region" description="Helical" evidence="7">
    <location>
        <begin position="63"/>
        <end position="86"/>
    </location>
</feature>
<evidence type="ECO:0000259" key="9">
    <source>
        <dbReference type="PROSITE" id="PS50929"/>
    </source>
</evidence>
<accession>A0ABR5I6U7</accession>
<dbReference type="PROSITE" id="PS51257">
    <property type="entry name" value="PROKAR_LIPOPROTEIN"/>
    <property type="match status" value="1"/>
</dbReference>
<dbReference type="Gene3D" id="1.20.1560.10">
    <property type="entry name" value="ABC transporter type 1, transmembrane domain"/>
    <property type="match status" value="1"/>
</dbReference>
<feature type="domain" description="ABC transporter" evidence="8">
    <location>
        <begin position="345"/>
        <end position="570"/>
    </location>
</feature>
<evidence type="ECO:0000256" key="7">
    <source>
        <dbReference type="SAM" id="Phobius"/>
    </source>
</evidence>
<evidence type="ECO:0000259" key="8">
    <source>
        <dbReference type="PROSITE" id="PS50893"/>
    </source>
</evidence>
<dbReference type="InterPro" id="IPR003593">
    <property type="entry name" value="AAA+_ATPase"/>
</dbReference>
<evidence type="ECO:0000256" key="1">
    <source>
        <dbReference type="ARBA" id="ARBA00004651"/>
    </source>
</evidence>
<feature type="transmembrane region" description="Helical" evidence="7">
    <location>
        <begin position="243"/>
        <end position="266"/>
    </location>
</feature>
<feature type="transmembrane region" description="Helical" evidence="7">
    <location>
        <begin position="131"/>
        <end position="156"/>
    </location>
</feature>
<dbReference type="Pfam" id="PF00664">
    <property type="entry name" value="ABC_membrane"/>
    <property type="match status" value="1"/>
</dbReference>
<dbReference type="SUPFAM" id="SSF90123">
    <property type="entry name" value="ABC transporter transmembrane region"/>
    <property type="match status" value="1"/>
</dbReference>
<sequence length="570" mass="61516">MNARQAFRRFSPAVRGEARRFALAGTLLGIAAACEVVAVFVLADVIDGALDSNSVTTFARLALIWLLITAISCGGDYFGQVVSVGISERVVLRLRDQLFDHVQRLHPVQHRRLGLGNLVTRHTGDLEAVEYLIGTGVMQFVIALAHTIGLVVAALIMSWQVALVALAAVPALWGLSAFFARRQERVTRDERGANSDIADSVETALLGHETAVAYNQQGREHARLHRHGVTWMSARLAQTRVEAGLGGILSFGQVVVTLAIAIVGVWQVRQGQLSVGGLLALTGYLGMLYPKMQELADIRIAIASAVISAERVAEVLDIAPVERVETPTARTSVRTPLRPTTPVGIALRDVTLAREHQTVLDAVDLDLAPGTITALIGPSGVGKSTLASLLCRFEHPDSGNLSIGDVDYDDLTGAWIRDHITLLPQQPIIKGANISDNIAYGRPDATREEIIAAAVAADADEFIRRLPDGYDARLDDGGLTLSGGQRQRIAIARAMLRNTPALILDEPTSGLDAATTSRILDPLRRLADGRTTLLITHDTRVTAIADRIVELRDGHLYDLTRWMEPENTPA</sequence>
<keyword evidence="3" id="KW-0547">Nucleotide-binding</keyword>
<dbReference type="InterPro" id="IPR003439">
    <property type="entry name" value="ABC_transporter-like_ATP-bd"/>
</dbReference>
<dbReference type="Pfam" id="PF00005">
    <property type="entry name" value="ABC_tran"/>
    <property type="match status" value="1"/>
</dbReference>
<comment type="caution">
    <text evidence="10">The sequence shown here is derived from an EMBL/GenBank/DDBJ whole genome shotgun (WGS) entry which is preliminary data.</text>
</comment>
<reference evidence="10 11" key="1">
    <citation type="submission" date="2015-05" db="EMBL/GenBank/DDBJ databases">
        <title>Draft genome sequence of the bacterium Gordonia jacobaea a new member of the Gordonia genus.</title>
        <authorList>
            <person name="Jimenez-Galisteo G."/>
            <person name="Dominguez A."/>
            <person name="Munoz E."/>
            <person name="Vinas M."/>
        </authorList>
    </citation>
    <scope>NUCLEOTIDE SEQUENCE [LARGE SCALE GENOMIC DNA]</scope>
    <source>
        <strain evidence="11">mv1</strain>
    </source>
</reference>
<evidence type="ECO:0000256" key="5">
    <source>
        <dbReference type="ARBA" id="ARBA00022989"/>
    </source>
</evidence>
<gene>
    <name evidence="10" type="ORF">ABW18_20655</name>
</gene>
<name>A0ABR5I6U7_9ACTN</name>
<comment type="subcellular location">
    <subcellularLocation>
        <location evidence="1">Cell membrane</location>
        <topology evidence="1">Multi-pass membrane protein</topology>
    </subcellularLocation>
</comment>
<dbReference type="InterPro" id="IPR036640">
    <property type="entry name" value="ABC1_TM_sf"/>
</dbReference>
<dbReference type="EMBL" id="LDTZ01000025">
    <property type="protein sequence ID" value="KNA89418.1"/>
    <property type="molecule type" value="Genomic_DNA"/>
</dbReference>
<dbReference type="PANTHER" id="PTHR43394:SF1">
    <property type="entry name" value="ATP-BINDING CASSETTE SUB-FAMILY B MEMBER 10, MITOCHONDRIAL"/>
    <property type="match status" value="1"/>
</dbReference>
<dbReference type="PROSITE" id="PS50893">
    <property type="entry name" value="ABC_TRANSPORTER_2"/>
    <property type="match status" value="1"/>
</dbReference>
<evidence type="ECO:0000313" key="10">
    <source>
        <dbReference type="EMBL" id="KNA89418.1"/>
    </source>
</evidence>
<dbReference type="InterPro" id="IPR027417">
    <property type="entry name" value="P-loop_NTPase"/>
</dbReference>
<dbReference type="Gene3D" id="3.40.50.300">
    <property type="entry name" value="P-loop containing nucleotide triphosphate hydrolases"/>
    <property type="match status" value="1"/>
</dbReference>
<feature type="domain" description="ABC transmembrane type-1" evidence="9">
    <location>
        <begin position="22"/>
        <end position="304"/>
    </location>
</feature>
<dbReference type="Proteomes" id="UP000037247">
    <property type="component" value="Unassembled WGS sequence"/>
</dbReference>
<dbReference type="InterPro" id="IPR011527">
    <property type="entry name" value="ABC1_TM_dom"/>
</dbReference>
<feature type="transmembrane region" description="Helical" evidence="7">
    <location>
        <begin position="21"/>
        <end position="43"/>
    </location>
</feature>
<evidence type="ECO:0000313" key="11">
    <source>
        <dbReference type="Proteomes" id="UP000037247"/>
    </source>
</evidence>
<evidence type="ECO:0000256" key="4">
    <source>
        <dbReference type="ARBA" id="ARBA00022840"/>
    </source>
</evidence>
<keyword evidence="4" id="KW-0067">ATP-binding</keyword>
<evidence type="ECO:0000256" key="2">
    <source>
        <dbReference type="ARBA" id="ARBA00022692"/>
    </source>
</evidence>
<keyword evidence="11" id="KW-1185">Reference proteome</keyword>
<dbReference type="PANTHER" id="PTHR43394">
    <property type="entry name" value="ATP-DEPENDENT PERMEASE MDL1, MITOCHONDRIAL"/>
    <property type="match status" value="1"/>
</dbReference>